<evidence type="ECO:0000256" key="2">
    <source>
        <dbReference type="SAM" id="MobiDB-lite"/>
    </source>
</evidence>
<dbReference type="GO" id="GO:0003729">
    <property type="term" value="F:mRNA binding"/>
    <property type="evidence" value="ECO:0007669"/>
    <property type="project" value="TreeGrafter"/>
</dbReference>
<sequence length="124" mass="13752">MVELLCNPTDETMAEHKKLQLRELAALNGTLKDEVACTNCGESTHRSWECPKLKQEVYVLPEAIKAKVDLQYARDVERVRGPGAISKDDDYKSFLRELGGAPPPELMGEPLRKGLGSARSGRDL</sequence>
<dbReference type="GO" id="GO:0048024">
    <property type="term" value="P:regulation of mRNA splicing, via spliceosome"/>
    <property type="evidence" value="ECO:0007669"/>
    <property type="project" value="TreeGrafter"/>
</dbReference>
<dbReference type="Proteomes" id="UP000485058">
    <property type="component" value="Unassembled WGS sequence"/>
</dbReference>
<organism evidence="3 4">
    <name type="scientific">Haematococcus lacustris</name>
    <name type="common">Green alga</name>
    <name type="synonym">Haematococcus pluvialis</name>
    <dbReference type="NCBI Taxonomy" id="44745"/>
    <lineage>
        <taxon>Eukaryota</taxon>
        <taxon>Viridiplantae</taxon>
        <taxon>Chlorophyta</taxon>
        <taxon>core chlorophytes</taxon>
        <taxon>Chlorophyceae</taxon>
        <taxon>CS clade</taxon>
        <taxon>Chlamydomonadales</taxon>
        <taxon>Haematococcaceae</taxon>
        <taxon>Haematococcus</taxon>
    </lineage>
</organism>
<keyword evidence="1" id="KW-0508">mRNA splicing</keyword>
<feature type="non-terminal residue" evidence="3">
    <location>
        <position position="1"/>
    </location>
</feature>
<dbReference type="InterPro" id="IPR045071">
    <property type="entry name" value="BBP-like"/>
</dbReference>
<keyword evidence="1" id="KW-0539">Nucleus</keyword>
<dbReference type="GO" id="GO:0008270">
    <property type="term" value="F:zinc ion binding"/>
    <property type="evidence" value="ECO:0007669"/>
    <property type="project" value="UniProtKB-UniRule"/>
</dbReference>
<dbReference type="EMBL" id="BLLF01001729">
    <property type="protein sequence ID" value="GFH20936.1"/>
    <property type="molecule type" value="Genomic_DNA"/>
</dbReference>
<gene>
    <name evidence="3" type="ORF">HaLaN_18144</name>
</gene>
<dbReference type="Gene3D" id="3.30.1370.10">
    <property type="entry name" value="K Homology domain, type 1"/>
    <property type="match status" value="1"/>
</dbReference>
<accession>A0A699ZPY0</accession>
<dbReference type="GO" id="GO:0000398">
    <property type="term" value="P:mRNA splicing, via spliceosome"/>
    <property type="evidence" value="ECO:0007669"/>
    <property type="project" value="UniProtKB-UniRule"/>
</dbReference>
<keyword evidence="4" id="KW-1185">Reference proteome</keyword>
<dbReference type="GO" id="GO:0005681">
    <property type="term" value="C:spliceosomal complex"/>
    <property type="evidence" value="ECO:0007669"/>
    <property type="project" value="UniProtKB-KW"/>
</dbReference>
<dbReference type="PANTHER" id="PTHR11208:SF45">
    <property type="entry name" value="SPLICING FACTOR 1"/>
    <property type="match status" value="1"/>
</dbReference>
<keyword evidence="1" id="KW-0479">Metal-binding</keyword>
<dbReference type="PANTHER" id="PTHR11208">
    <property type="entry name" value="RNA-BINDING PROTEIN RELATED"/>
    <property type="match status" value="1"/>
</dbReference>
<feature type="non-terminal residue" evidence="3">
    <location>
        <position position="124"/>
    </location>
</feature>
<comment type="function">
    <text evidence="1">Necessary for the splicing of pre-mRNA. Has a role in the recognition of the branch site (5'-UACUAAC-3'), the pyrimidine tract and the 3'-splice site at the 3'-end of introns.</text>
</comment>
<evidence type="ECO:0000256" key="1">
    <source>
        <dbReference type="RuleBase" id="RU367126"/>
    </source>
</evidence>
<dbReference type="GO" id="GO:0045131">
    <property type="term" value="F:pre-mRNA branch point binding"/>
    <property type="evidence" value="ECO:0007669"/>
    <property type="project" value="UniProtKB-UniRule"/>
</dbReference>
<keyword evidence="1" id="KW-0863">Zinc-finger</keyword>
<dbReference type="InterPro" id="IPR036612">
    <property type="entry name" value="KH_dom_type_1_sf"/>
</dbReference>
<protein>
    <recommendedName>
        <fullName evidence="1">Branchpoint-bridging protein</fullName>
    </recommendedName>
</protein>
<dbReference type="AlphaFoldDB" id="A0A699ZPY0"/>
<comment type="caution">
    <text evidence="3">The sequence shown here is derived from an EMBL/GenBank/DDBJ whole genome shotgun (WGS) entry which is preliminary data.</text>
</comment>
<evidence type="ECO:0000313" key="4">
    <source>
        <dbReference type="Proteomes" id="UP000485058"/>
    </source>
</evidence>
<keyword evidence="1" id="KW-0862">Zinc</keyword>
<keyword evidence="1" id="KW-0747">Spliceosome</keyword>
<comment type="subcellular location">
    <subcellularLocation>
        <location evidence="1">Nucleus</location>
    </subcellularLocation>
</comment>
<evidence type="ECO:0000313" key="3">
    <source>
        <dbReference type="EMBL" id="GFH20936.1"/>
    </source>
</evidence>
<proteinExistence type="inferred from homology"/>
<keyword evidence="1" id="KW-0507">mRNA processing</keyword>
<feature type="region of interest" description="Disordered" evidence="2">
    <location>
        <begin position="98"/>
        <end position="124"/>
    </location>
</feature>
<reference evidence="3 4" key="1">
    <citation type="submission" date="2020-02" db="EMBL/GenBank/DDBJ databases">
        <title>Draft genome sequence of Haematococcus lacustris strain NIES-144.</title>
        <authorList>
            <person name="Morimoto D."/>
            <person name="Nakagawa S."/>
            <person name="Yoshida T."/>
            <person name="Sawayama S."/>
        </authorList>
    </citation>
    <scope>NUCLEOTIDE SEQUENCE [LARGE SCALE GENOMIC DNA]</scope>
    <source>
        <strain evidence="3 4">NIES-144</strain>
    </source>
</reference>
<comment type="similarity">
    <text evidence="1">Belongs to the BBP/SF1 family.</text>
</comment>
<name>A0A699ZPY0_HAELA</name>